<proteinExistence type="predicted"/>
<evidence type="ECO:0000256" key="2">
    <source>
        <dbReference type="SAM" id="Phobius"/>
    </source>
</evidence>
<keyword evidence="2" id="KW-0812">Transmembrane</keyword>
<comment type="caution">
    <text evidence="3">The sequence shown here is derived from an EMBL/GenBank/DDBJ whole genome shotgun (WGS) entry which is preliminary data.</text>
</comment>
<sequence length="64" mass="6435">MAPPAAGRHMGVDDGPAPGARVRDGRKIEMARYLSLSLAAAFFIATTAIAACVGAGGVYISTVS</sequence>
<feature type="transmembrane region" description="Helical" evidence="2">
    <location>
        <begin position="33"/>
        <end position="60"/>
    </location>
</feature>
<keyword evidence="4" id="KW-1185">Reference proteome</keyword>
<reference evidence="4" key="1">
    <citation type="submission" date="2018-05" db="EMBL/GenBank/DDBJ databases">
        <authorList>
            <person name="Liu B.-T."/>
        </authorList>
    </citation>
    <scope>NUCLEOTIDE SEQUENCE [LARGE SCALE GENOMIC DNA]</scope>
    <source>
        <strain evidence="4">WD6-1</strain>
    </source>
</reference>
<evidence type="ECO:0000313" key="4">
    <source>
        <dbReference type="Proteomes" id="UP000245168"/>
    </source>
</evidence>
<dbReference type="EMBL" id="QEXV01000001">
    <property type="protein sequence ID" value="PWE18140.1"/>
    <property type="molecule type" value="Genomic_DNA"/>
</dbReference>
<keyword evidence="2" id="KW-1133">Transmembrane helix</keyword>
<protein>
    <submittedName>
        <fullName evidence="3">Uncharacterized protein</fullName>
    </submittedName>
</protein>
<dbReference type="AlphaFoldDB" id="A0A2U2BVW9"/>
<gene>
    <name evidence="3" type="ORF">DDZ18_00555</name>
</gene>
<evidence type="ECO:0000313" key="3">
    <source>
        <dbReference type="EMBL" id="PWE18140.1"/>
    </source>
</evidence>
<dbReference type="Proteomes" id="UP000245168">
    <property type="component" value="Unassembled WGS sequence"/>
</dbReference>
<accession>A0A2U2BVW9</accession>
<name>A0A2U2BVW9_9PROT</name>
<organism evidence="3 4">
    <name type="scientific">Marinicauda salina</name>
    <dbReference type="NCBI Taxonomy" id="2135793"/>
    <lineage>
        <taxon>Bacteria</taxon>
        <taxon>Pseudomonadati</taxon>
        <taxon>Pseudomonadota</taxon>
        <taxon>Alphaproteobacteria</taxon>
        <taxon>Maricaulales</taxon>
        <taxon>Maricaulaceae</taxon>
        <taxon>Marinicauda</taxon>
    </lineage>
</organism>
<evidence type="ECO:0000256" key="1">
    <source>
        <dbReference type="SAM" id="MobiDB-lite"/>
    </source>
</evidence>
<feature type="region of interest" description="Disordered" evidence="1">
    <location>
        <begin position="1"/>
        <end position="20"/>
    </location>
</feature>
<keyword evidence="2" id="KW-0472">Membrane</keyword>